<proteinExistence type="predicted"/>
<dbReference type="InterPro" id="IPR022052">
    <property type="entry name" value="Histone-bd_RBBP4-like_N"/>
</dbReference>
<dbReference type="AlphaFoldDB" id="A0A671EJE4"/>
<reference evidence="4 5" key="2">
    <citation type="journal article" date="2018" name="Annu Rev Anim Biosci">
        <title>Bat Biology, Genomes, and the Bat1K Project: To Generate Chromosome-Level Genomes for All Living Bat Species.</title>
        <authorList>
            <person name="Teeling E.C."/>
            <person name="Vernes S.C."/>
            <person name="Davalos L.M."/>
            <person name="Ray D.A."/>
            <person name="Gilbert M.T.P."/>
            <person name="Myers E."/>
        </authorList>
    </citation>
    <scope>NUCLEOTIDE SEQUENCE</scope>
</reference>
<dbReference type="InterPro" id="IPR050459">
    <property type="entry name" value="WD_repeat_RBAP46/RBAP48/MSI1"/>
</dbReference>
<dbReference type="GeneTree" id="ENSGT00940000153375"/>
<organism evidence="4 5">
    <name type="scientific">Rhinolophus ferrumequinum</name>
    <name type="common">Greater horseshoe bat</name>
    <dbReference type="NCBI Taxonomy" id="59479"/>
    <lineage>
        <taxon>Eukaryota</taxon>
        <taxon>Metazoa</taxon>
        <taxon>Chordata</taxon>
        <taxon>Craniata</taxon>
        <taxon>Vertebrata</taxon>
        <taxon>Euteleostomi</taxon>
        <taxon>Mammalia</taxon>
        <taxon>Eutheria</taxon>
        <taxon>Laurasiatheria</taxon>
        <taxon>Chiroptera</taxon>
        <taxon>Yinpterochiroptera</taxon>
        <taxon>Rhinolophoidea</taxon>
        <taxon>Rhinolophidae</taxon>
        <taxon>Rhinolophinae</taxon>
        <taxon>Rhinolophus</taxon>
    </lineage>
</organism>
<dbReference type="PANTHER" id="PTHR22850">
    <property type="entry name" value="WD40 REPEAT FAMILY"/>
    <property type="match status" value="1"/>
</dbReference>
<evidence type="ECO:0000256" key="2">
    <source>
        <dbReference type="ARBA" id="ARBA00022737"/>
    </source>
</evidence>
<sequence>MCFTKHFRIYYFRATGNNRGHALPVPTAFPPLPQCSTPGPPRLAYPLWLIRKHQKHFGDYKIWKTNTSFLYDLLMSHALEWASLTAQWFLISFWRLQPRLIASDAHTICLWDIIALPKKGKIVDVKTILPGQTAVEDVSWHLFLETLFGFVADDQKLMIRDT</sequence>
<dbReference type="Proteomes" id="UP000472240">
    <property type="component" value="Chromosome 14"/>
</dbReference>
<reference evidence="5" key="3">
    <citation type="submission" date="2018-12" db="EMBL/GenBank/DDBJ databases">
        <title>G10K-VGP greater horseshoe bat female genome, primary haplotype.</title>
        <authorList>
            <person name="Teeling E."/>
            <person name="Myers G."/>
            <person name="Vernes S."/>
            <person name="Pippel M."/>
            <person name="Winkler S."/>
            <person name="Fedrigo O."/>
            <person name="Rhie A."/>
            <person name="Koren S."/>
            <person name="Phillippy A."/>
            <person name="Lewin H."/>
            <person name="Damas J."/>
            <person name="Howe K."/>
            <person name="Mountcastle J."/>
            <person name="Jarvis E.D."/>
        </authorList>
    </citation>
    <scope>NUCLEOTIDE SEQUENCE [LARGE SCALE GENOMIC DNA]</scope>
</reference>
<evidence type="ECO:0000259" key="3">
    <source>
        <dbReference type="Pfam" id="PF12265"/>
    </source>
</evidence>
<dbReference type="Gene3D" id="2.130.10.10">
    <property type="entry name" value="YVTN repeat-like/Quinoprotein amine dehydrogenase"/>
    <property type="match status" value="1"/>
</dbReference>
<dbReference type="InterPro" id="IPR015943">
    <property type="entry name" value="WD40/YVTN_repeat-like_dom_sf"/>
</dbReference>
<dbReference type="Pfam" id="PF12265">
    <property type="entry name" value="CAF1C_H4-bd"/>
    <property type="match status" value="1"/>
</dbReference>
<feature type="domain" description="Histone-binding protein RBBP4-like N-terminal" evidence="3">
    <location>
        <begin position="59"/>
        <end position="89"/>
    </location>
</feature>
<reference evidence="4 5" key="1">
    <citation type="journal article" date="2015" name="Annu Rev Anim Biosci">
        <title>The Genome 10K Project: a way forward.</title>
        <authorList>
            <person name="Koepfli K.P."/>
            <person name="Paten B."/>
            <person name="O'Brien S.J."/>
            <person name="Koepfli K.P."/>
            <person name="Paten B."/>
            <person name="Antunes A."/>
            <person name="Belov K."/>
            <person name="Bustamante C."/>
            <person name="Castoe T.A."/>
            <person name="Clawson H."/>
            <person name="Crawford A.J."/>
            <person name="Diekhans M."/>
            <person name="Distel D."/>
            <person name="Durbin R."/>
            <person name="Earl D."/>
            <person name="Fujita M.K."/>
            <person name="Gamble T."/>
            <person name="Georges A."/>
            <person name="Gemmell N."/>
            <person name="Gilbert M.T."/>
            <person name="Graves J.M."/>
            <person name="Green R.E."/>
            <person name="Hickey G."/>
            <person name="Jarvis E.D."/>
            <person name="Johnson W."/>
            <person name="Komissarov A."/>
            <person name="Korf I."/>
            <person name="Kuhn R."/>
            <person name="Larkin D.M."/>
            <person name="Lewin H."/>
            <person name="Lopez J.V."/>
            <person name="Ma J."/>
            <person name="Marques-Bonet T."/>
            <person name="Miller W."/>
            <person name="Murphy R."/>
            <person name="Pevzner P."/>
            <person name="Shapiro B."/>
            <person name="Steiner C."/>
            <person name="Tamazian G."/>
            <person name="Venkatesh B."/>
            <person name="Wang J."/>
            <person name="Wayne R."/>
            <person name="Wiley E."/>
            <person name="Yang H."/>
            <person name="Zhang G."/>
            <person name="Haussler D."/>
            <person name="Ryder O."/>
            <person name="O'Brien S.J."/>
        </authorList>
    </citation>
    <scope>NUCLEOTIDE SEQUENCE</scope>
</reference>
<evidence type="ECO:0000256" key="1">
    <source>
        <dbReference type="ARBA" id="ARBA00022574"/>
    </source>
</evidence>
<keyword evidence="1" id="KW-0853">WD repeat</keyword>
<reference evidence="4" key="5">
    <citation type="submission" date="2025-09" db="UniProtKB">
        <authorList>
            <consortium name="Ensembl"/>
        </authorList>
    </citation>
    <scope>IDENTIFICATION</scope>
</reference>
<protein>
    <recommendedName>
        <fullName evidence="3">Histone-binding protein RBBP4-like N-terminal domain-containing protein</fullName>
    </recommendedName>
</protein>
<reference evidence="4" key="4">
    <citation type="submission" date="2025-08" db="UniProtKB">
        <authorList>
            <consortium name="Ensembl"/>
        </authorList>
    </citation>
    <scope>IDENTIFICATION</scope>
</reference>
<accession>A0A671EJE4</accession>
<evidence type="ECO:0000313" key="5">
    <source>
        <dbReference type="Proteomes" id="UP000472240"/>
    </source>
</evidence>
<keyword evidence="5" id="KW-1185">Reference proteome</keyword>
<name>A0A671EJE4_RHIFE</name>
<keyword evidence="2" id="KW-0677">Repeat</keyword>
<evidence type="ECO:0000313" key="4">
    <source>
        <dbReference type="Ensembl" id="ENSRFEP00010013391.1"/>
    </source>
</evidence>
<dbReference type="InParanoid" id="A0A671EJE4"/>
<dbReference type="Ensembl" id="ENSRFET00010014650.1">
    <property type="protein sequence ID" value="ENSRFEP00010013391.1"/>
    <property type="gene ID" value="ENSRFEG00010009074.1"/>
</dbReference>